<evidence type="ECO:0000313" key="1">
    <source>
        <dbReference type="EnsemblMetazoa" id="AARA009931-PA"/>
    </source>
</evidence>
<proteinExistence type="predicted"/>
<sequence length="67" mass="7713">MSYPAGTALRFPILFGSILVGFGMAFYNRDKFMTGLEEERDRLNKEDLEAKQVLLDKIDAVRKARMQ</sequence>
<accession>A0A182I8M1</accession>
<dbReference type="Proteomes" id="UP000075840">
    <property type="component" value="Unassembled WGS sequence"/>
</dbReference>
<name>A0A182I8M1_ANOAR</name>
<keyword evidence="2" id="KW-1185">Reference proteome</keyword>
<reference evidence="1" key="1">
    <citation type="submission" date="2022-08" db="UniProtKB">
        <authorList>
            <consortium name="EnsemblMetazoa"/>
        </authorList>
    </citation>
    <scope>IDENTIFICATION</scope>
    <source>
        <strain evidence="1">Dongola</strain>
    </source>
</reference>
<dbReference type="EMBL" id="APCN01003086">
    <property type="status" value="NOT_ANNOTATED_CDS"/>
    <property type="molecule type" value="Genomic_DNA"/>
</dbReference>
<dbReference type="EnsemblMetazoa" id="AARA009931-RA">
    <property type="protein sequence ID" value="AARA009931-PA"/>
    <property type="gene ID" value="AARA009931"/>
</dbReference>
<dbReference type="AlphaFoldDB" id="A0A182I8M1"/>
<organism evidence="1 2">
    <name type="scientific">Anopheles arabiensis</name>
    <name type="common">Mosquito</name>
    <dbReference type="NCBI Taxonomy" id="7173"/>
    <lineage>
        <taxon>Eukaryota</taxon>
        <taxon>Metazoa</taxon>
        <taxon>Ecdysozoa</taxon>
        <taxon>Arthropoda</taxon>
        <taxon>Hexapoda</taxon>
        <taxon>Insecta</taxon>
        <taxon>Pterygota</taxon>
        <taxon>Neoptera</taxon>
        <taxon>Endopterygota</taxon>
        <taxon>Diptera</taxon>
        <taxon>Nematocera</taxon>
        <taxon>Culicoidea</taxon>
        <taxon>Culicidae</taxon>
        <taxon>Anophelinae</taxon>
        <taxon>Anopheles</taxon>
    </lineage>
</organism>
<dbReference type="VEuPathDB" id="VectorBase:AARA009931"/>
<evidence type="ECO:0000313" key="2">
    <source>
        <dbReference type="Proteomes" id="UP000075840"/>
    </source>
</evidence>
<protein>
    <submittedName>
        <fullName evidence="1">Uncharacterized protein</fullName>
    </submittedName>
</protein>